<proteinExistence type="predicted"/>
<reference evidence="2" key="1">
    <citation type="submission" date="2023-05" db="EMBL/GenBank/DDBJ databases">
        <title>Nepenthes gracilis genome sequencing.</title>
        <authorList>
            <person name="Fukushima K."/>
        </authorList>
    </citation>
    <scope>NUCLEOTIDE SEQUENCE</scope>
    <source>
        <strain evidence="2">SING2019-196</strain>
    </source>
</reference>
<dbReference type="Proteomes" id="UP001279734">
    <property type="component" value="Unassembled WGS sequence"/>
</dbReference>
<accession>A0AAD3SQ65</accession>
<protein>
    <recommendedName>
        <fullName evidence="4">BSD domain-containing protein</fullName>
    </recommendedName>
</protein>
<feature type="region of interest" description="Disordered" evidence="1">
    <location>
        <begin position="12"/>
        <end position="53"/>
    </location>
</feature>
<gene>
    <name evidence="2" type="ORF">Nepgr_016695</name>
</gene>
<organism evidence="2 3">
    <name type="scientific">Nepenthes gracilis</name>
    <name type="common">Slender pitcher plant</name>
    <dbReference type="NCBI Taxonomy" id="150966"/>
    <lineage>
        <taxon>Eukaryota</taxon>
        <taxon>Viridiplantae</taxon>
        <taxon>Streptophyta</taxon>
        <taxon>Embryophyta</taxon>
        <taxon>Tracheophyta</taxon>
        <taxon>Spermatophyta</taxon>
        <taxon>Magnoliopsida</taxon>
        <taxon>eudicotyledons</taxon>
        <taxon>Gunneridae</taxon>
        <taxon>Pentapetalae</taxon>
        <taxon>Caryophyllales</taxon>
        <taxon>Nepenthaceae</taxon>
        <taxon>Nepenthes</taxon>
    </lineage>
</organism>
<name>A0AAD3SQ65_NEPGR</name>
<keyword evidence="3" id="KW-1185">Reference proteome</keyword>
<dbReference type="PANTHER" id="PTHR31923:SF4">
    <property type="entry name" value="BSD DOMAIN-CONTAINING PROTEIN"/>
    <property type="match status" value="1"/>
</dbReference>
<evidence type="ECO:0000256" key="1">
    <source>
        <dbReference type="SAM" id="MobiDB-lite"/>
    </source>
</evidence>
<dbReference type="EMBL" id="BSYO01000014">
    <property type="protein sequence ID" value="GMH14854.1"/>
    <property type="molecule type" value="Genomic_DNA"/>
</dbReference>
<sequence>MSWLVSSIANSLRLKDDNDDDDTTAAVSTTTAGGEQSSLNQNPSQQQDQKIPSSLLSLPDQTITRGGVKEDLSELSKALTRQLWGVASFLAPPPQISDRDQEMLQQSDRLDECSMSAAESAGIAGIRHDLSEIGGKFRTGISKLSNHKGVSEFTKIASNFLQFGREENESLEDYSQRGVVGVTEEVVLFARDIAVYPETWLDFPLPDEDDEDDFDISDAQQEHALAIE</sequence>
<evidence type="ECO:0000313" key="3">
    <source>
        <dbReference type="Proteomes" id="UP001279734"/>
    </source>
</evidence>
<evidence type="ECO:0008006" key="4">
    <source>
        <dbReference type="Google" id="ProtNLM"/>
    </source>
</evidence>
<comment type="caution">
    <text evidence="2">The sequence shown here is derived from an EMBL/GenBank/DDBJ whole genome shotgun (WGS) entry which is preliminary data.</text>
</comment>
<dbReference type="PANTHER" id="PTHR31923">
    <property type="entry name" value="BSD DOMAIN-CONTAINING PROTEIN"/>
    <property type="match status" value="1"/>
</dbReference>
<evidence type="ECO:0000313" key="2">
    <source>
        <dbReference type="EMBL" id="GMH14854.1"/>
    </source>
</evidence>
<dbReference type="AlphaFoldDB" id="A0AAD3SQ65"/>
<feature type="compositionally biased region" description="Low complexity" evidence="1">
    <location>
        <begin position="24"/>
        <end position="49"/>
    </location>
</feature>